<dbReference type="SUPFAM" id="SSF51604">
    <property type="entry name" value="Enolase C-terminal domain-like"/>
    <property type="match status" value="1"/>
</dbReference>
<feature type="domain" description="Mandelate racemase/muconate lactonizing enzyme C-terminal" evidence="2">
    <location>
        <begin position="144"/>
        <end position="254"/>
    </location>
</feature>
<dbReference type="InterPro" id="IPR013342">
    <property type="entry name" value="Mandelate_racemase_C"/>
</dbReference>
<dbReference type="CDD" id="cd03316">
    <property type="entry name" value="MR_like"/>
    <property type="match status" value="1"/>
</dbReference>
<evidence type="ECO:0000313" key="4">
    <source>
        <dbReference type="Proteomes" id="UP001168167"/>
    </source>
</evidence>
<dbReference type="Pfam" id="PF02746">
    <property type="entry name" value="MR_MLE_N"/>
    <property type="match status" value="1"/>
</dbReference>
<dbReference type="InterPro" id="IPR029065">
    <property type="entry name" value="Enolase_C-like"/>
</dbReference>
<gene>
    <name evidence="3" type="ORF">NQX30_01875</name>
</gene>
<protein>
    <submittedName>
        <fullName evidence="3">Mandelate racemase/muconate lactonizing enzyme family protein</fullName>
    </submittedName>
</protein>
<dbReference type="SMART" id="SM00922">
    <property type="entry name" value="MR_MLE"/>
    <property type="match status" value="1"/>
</dbReference>
<dbReference type="Proteomes" id="UP001168167">
    <property type="component" value="Unassembled WGS sequence"/>
</dbReference>
<dbReference type="Pfam" id="PF13378">
    <property type="entry name" value="MR_MLE_C"/>
    <property type="match status" value="1"/>
</dbReference>
<dbReference type="InterPro" id="IPR029017">
    <property type="entry name" value="Enolase-like_N"/>
</dbReference>
<keyword evidence="1" id="KW-0456">Lyase</keyword>
<dbReference type="Gene3D" id="3.30.390.10">
    <property type="entry name" value="Enolase-like, N-terminal domain"/>
    <property type="match status" value="1"/>
</dbReference>
<name>A0ABT7QKA0_9GAMM</name>
<dbReference type="EMBL" id="JANQAO010000001">
    <property type="protein sequence ID" value="MDM5147129.1"/>
    <property type="molecule type" value="Genomic_DNA"/>
</dbReference>
<organism evidence="3 4">
    <name type="scientific">Candidatus Doriopsillibacter californiensis</name>
    <dbReference type="NCBI Taxonomy" id="2970740"/>
    <lineage>
        <taxon>Bacteria</taxon>
        <taxon>Pseudomonadati</taxon>
        <taxon>Pseudomonadota</taxon>
        <taxon>Gammaproteobacteria</taxon>
        <taxon>Candidatus Tethybacterales</taxon>
        <taxon>Candidatus Persebacteraceae</taxon>
        <taxon>Candidatus Doriopsillibacter</taxon>
    </lineage>
</organism>
<keyword evidence="4" id="KW-1185">Reference proteome</keyword>
<dbReference type="SUPFAM" id="SSF54826">
    <property type="entry name" value="Enolase N-terminal domain-like"/>
    <property type="match status" value="1"/>
</dbReference>
<accession>A0ABT7QKA0</accession>
<dbReference type="InterPro" id="IPR034593">
    <property type="entry name" value="DgoD-like"/>
</dbReference>
<dbReference type="Gene3D" id="3.20.20.120">
    <property type="entry name" value="Enolase-like C-terminal domain"/>
    <property type="match status" value="1"/>
</dbReference>
<evidence type="ECO:0000313" key="3">
    <source>
        <dbReference type="EMBL" id="MDM5147129.1"/>
    </source>
</evidence>
<comment type="caution">
    <text evidence="3">The sequence shown here is derived from an EMBL/GenBank/DDBJ whole genome shotgun (WGS) entry which is preliminary data.</text>
</comment>
<sequence>MKITDAKTFVVANPPPSRGGSYWVFVKLTTDNGISGVGELYGAPFHPQALEAMIADVCERHVFGSDPFATERLYRIVYSRNYTQRPDASLVAVLSAVETACWDIVGKALEQPVCRLLGGPVRERLRSYSYLYPEDGDTGCVYTDSDLAAERATAYVKHGFTAVKFDPIDTYSAFDPRQLSLAELSRAETIVRKMREAVGDSCDLLIGTHGQMTPAAALRLARRLEPYDPLWLEEPVPPENPTAMAKVAQATRIPIATGERLCTKQEFARLLEAGGAAILQPALGRMGGIGEMKKVAALAETYYTQLAPHCYCGPIEAAANIHLAAAIPNFLILESIHTFGGFHADILSVPLQWEDGYVTVPTAPGLGVELNESVANAHPYNDDALHLTPCNTPD</sequence>
<reference evidence="3" key="1">
    <citation type="submission" date="2022-08" db="EMBL/GenBank/DDBJ databases">
        <authorList>
            <person name="Dzunkova M."/>
            <person name="La Clair J."/>
            <person name="Tyml T."/>
            <person name="Doud D."/>
            <person name="Schulz F."/>
            <person name="Piquer S."/>
            <person name="Porcel Sanchis D."/>
            <person name="Osborn A."/>
            <person name="Robinson D."/>
            <person name="Louie K.B."/>
            <person name="Bowen B.P."/>
            <person name="Bowers R."/>
            <person name="Lee J."/>
            <person name="Arnau Llombart V."/>
            <person name="Diaz Villanueva W."/>
            <person name="Gosliner T."/>
            <person name="Northen T."/>
            <person name="Cheng J.-F."/>
            <person name="Burkart M.D."/>
            <person name="Woyke T."/>
        </authorList>
    </citation>
    <scope>NUCLEOTIDE SEQUENCE</scope>
    <source>
        <strain evidence="3">Df01</strain>
    </source>
</reference>
<proteinExistence type="predicted"/>
<dbReference type="PANTHER" id="PTHR48080:SF2">
    <property type="entry name" value="D-GALACTONATE DEHYDRATASE"/>
    <property type="match status" value="1"/>
</dbReference>
<reference evidence="3" key="2">
    <citation type="journal article" date="2023" name="Microbiome">
        <title>Synthase-selected sorting approach identifies a beta-lactone synthase in a nudibranch symbiotic bacterium.</title>
        <authorList>
            <person name="Dzunkova M."/>
            <person name="La Clair J.J."/>
            <person name="Tyml T."/>
            <person name="Doud D."/>
            <person name="Schulz F."/>
            <person name="Piquer-Esteban S."/>
            <person name="Porcel Sanchis D."/>
            <person name="Osborn A."/>
            <person name="Robinson D."/>
            <person name="Louie K.B."/>
            <person name="Bowen B.P."/>
            <person name="Bowers R.M."/>
            <person name="Lee J."/>
            <person name="Arnau V."/>
            <person name="Diaz-Villanueva W."/>
            <person name="Stepanauskas R."/>
            <person name="Gosliner T."/>
            <person name="Date S.V."/>
            <person name="Northen T.R."/>
            <person name="Cheng J.F."/>
            <person name="Burkart M.D."/>
            <person name="Woyke T."/>
        </authorList>
    </citation>
    <scope>NUCLEOTIDE SEQUENCE</scope>
    <source>
        <strain evidence="3">Df01</strain>
    </source>
</reference>
<dbReference type="InterPro" id="IPR013341">
    <property type="entry name" value="Mandelate_racemase_N_dom"/>
</dbReference>
<evidence type="ECO:0000256" key="1">
    <source>
        <dbReference type="ARBA" id="ARBA00023239"/>
    </source>
</evidence>
<dbReference type="InterPro" id="IPR036849">
    <property type="entry name" value="Enolase-like_C_sf"/>
</dbReference>
<dbReference type="PANTHER" id="PTHR48080">
    <property type="entry name" value="D-GALACTONATE DEHYDRATASE-RELATED"/>
    <property type="match status" value="1"/>
</dbReference>
<evidence type="ECO:0000259" key="2">
    <source>
        <dbReference type="SMART" id="SM00922"/>
    </source>
</evidence>